<comment type="caution">
    <text evidence="2">The sequence shown here is derived from an EMBL/GenBank/DDBJ whole genome shotgun (WGS) entry which is preliminary data.</text>
</comment>
<name>A0A645JID0_9ZZZZ</name>
<sequence>MICAIAAYLLRLEPVTALDDEEEIAQRAGEETDSLLAGQSNAEDKREIKRERRRKVKIASQAAAEMEVGEHDERDEQHERAEENAPRQAGRNVKQRRGSRAEKNTKEKTDRNGEDPFEKIVD</sequence>
<feature type="compositionally biased region" description="Basic and acidic residues" evidence="1">
    <location>
        <begin position="99"/>
        <end position="122"/>
    </location>
</feature>
<accession>A0A645JID0</accession>
<gene>
    <name evidence="2" type="ORF">SDC9_211204</name>
</gene>
<reference evidence="2" key="1">
    <citation type="submission" date="2019-08" db="EMBL/GenBank/DDBJ databases">
        <authorList>
            <person name="Kucharzyk K."/>
            <person name="Murdoch R.W."/>
            <person name="Higgins S."/>
            <person name="Loffler F."/>
        </authorList>
    </citation>
    <scope>NUCLEOTIDE SEQUENCE</scope>
</reference>
<organism evidence="2">
    <name type="scientific">bioreactor metagenome</name>
    <dbReference type="NCBI Taxonomy" id="1076179"/>
    <lineage>
        <taxon>unclassified sequences</taxon>
        <taxon>metagenomes</taxon>
        <taxon>ecological metagenomes</taxon>
    </lineage>
</organism>
<dbReference type="AlphaFoldDB" id="A0A645JID0"/>
<dbReference type="EMBL" id="VSSQ01142895">
    <property type="protein sequence ID" value="MPN63445.1"/>
    <property type="molecule type" value="Genomic_DNA"/>
</dbReference>
<proteinExistence type="predicted"/>
<feature type="compositionally biased region" description="Basic and acidic residues" evidence="1">
    <location>
        <begin position="68"/>
        <end position="85"/>
    </location>
</feature>
<evidence type="ECO:0000256" key="1">
    <source>
        <dbReference type="SAM" id="MobiDB-lite"/>
    </source>
</evidence>
<evidence type="ECO:0000313" key="2">
    <source>
        <dbReference type="EMBL" id="MPN63445.1"/>
    </source>
</evidence>
<protein>
    <submittedName>
        <fullName evidence="2">Uncharacterized protein</fullName>
    </submittedName>
</protein>
<feature type="region of interest" description="Disordered" evidence="1">
    <location>
        <begin position="23"/>
        <end position="122"/>
    </location>
</feature>